<accession>K0EQJ5</accession>
<dbReference type="GO" id="GO:0032259">
    <property type="term" value="P:methylation"/>
    <property type="evidence" value="ECO:0007669"/>
    <property type="project" value="UniProtKB-KW"/>
</dbReference>
<evidence type="ECO:0000256" key="4">
    <source>
        <dbReference type="ARBA" id="ARBA00022691"/>
    </source>
</evidence>
<evidence type="ECO:0000256" key="2">
    <source>
        <dbReference type="ARBA" id="ARBA00022603"/>
    </source>
</evidence>
<dbReference type="Proteomes" id="UP000006304">
    <property type="component" value="Chromosome"/>
</dbReference>
<gene>
    <name evidence="7" type="ORF">O3I_005685</name>
</gene>
<evidence type="ECO:0000256" key="5">
    <source>
        <dbReference type="ARBA" id="ARBA00023194"/>
    </source>
</evidence>
<dbReference type="Gene3D" id="3.40.50.150">
    <property type="entry name" value="Vaccinia Virus protein VP39"/>
    <property type="match status" value="1"/>
</dbReference>
<evidence type="ECO:0000313" key="7">
    <source>
        <dbReference type="EMBL" id="AFT99099.1"/>
    </source>
</evidence>
<reference evidence="7 8" key="1">
    <citation type="journal article" date="2012" name="J. Bacteriol.">
        <title>Complete genome sequence of Nocardia brasiliensis HUJEG-1.</title>
        <authorList>
            <person name="Vera-Cabrera L."/>
            <person name="Ortiz-Lopez R."/>
            <person name="Elizondo-Gonzalez R."/>
            <person name="Perez-Maya A.A."/>
            <person name="Ocampo-Candiani J."/>
        </authorList>
    </citation>
    <scope>NUCLEOTIDE SEQUENCE [LARGE SCALE GENOMIC DNA]</scope>
    <source>
        <strain evidence="8">ATCC 700358</strain>
    </source>
</reference>
<dbReference type="GO" id="GO:0017000">
    <property type="term" value="P:antibiotic biosynthetic process"/>
    <property type="evidence" value="ECO:0007669"/>
    <property type="project" value="UniProtKB-KW"/>
</dbReference>
<evidence type="ECO:0000313" key="8">
    <source>
        <dbReference type="Proteomes" id="UP000006304"/>
    </source>
</evidence>
<dbReference type="eggNOG" id="COG3510">
    <property type="taxonomic scope" value="Bacteria"/>
</dbReference>
<keyword evidence="4" id="KW-0949">S-adenosyl-L-methionine</keyword>
<evidence type="ECO:0000256" key="3">
    <source>
        <dbReference type="ARBA" id="ARBA00022679"/>
    </source>
</evidence>
<dbReference type="Gene3D" id="3.30.1050.30">
    <property type="match status" value="1"/>
</dbReference>
<keyword evidence="2" id="KW-0489">Methyltransferase</keyword>
<dbReference type="GO" id="GO:0008168">
    <property type="term" value="F:methyltransferase activity"/>
    <property type="evidence" value="ECO:0007669"/>
    <property type="project" value="UniProtKB-KW"/>
</dbReference>
<dbReference type="STRING" id="1133849.O3I_005685"/>
<proteinExistence type="predicted"/>
<name>K0EQJ5_NOCB7</name>
<protein>
    <recommendedName>
        <fullName evidence="6">Methyltransferase MycE N-terminal domain-containing protein</fullName>
    </recommendedName>
</protein>
<dbReference type="Pfam" id="PF17843">
    <property type="entry name" value="MycE_N"/>
    <property type="match status" value="1"/>
</dbReference>
<evidence type="ECO:0000259" key="6">
    <source>
        <dbReference type="Pfam" id="PF17843"/>
    </source>
</evidence>
<dbReference type="KEGG" id="nbr:O3I_005685"/>
<dbReference type="InterPro" id="IPR029063">
    <property type="entry name" value="SAM-dependent_MTases_sf"/>
</dbReference>
<evidence type="ECO:0000256" key="1">
    <source>
        <dbReference type="ARBA" id="ARBA00004792"/>
    </source>
</evidence>
<keyword evidence="3" id="KW-0808">Transferase</keyword>
<comment type="pathway">
    <text evidence="1">Antibiotic biosynthesis.</text>
</comment>
<dbReference type="InterPro" id="IPR040800">
    <property type="entry name" value="MycE_N"/>
</dbReference>
<feature type="domain" description="Methyltransferase MycE N-terminal" evidence="6">
    <location>
        <begin position="12"/>
        <end position="121"/>
    </location>
</feature>
<dbReference type="RefSeq" id="WP_014981955.1">
    <property type="nucleotide sequence ID" value="NC_018681.1"/>
</dbReference>
<dbReference type="AlphaFoldDB" id="K0EQJ5"/>
<dbReference type="SUPFAM" id="SSF53335">
    <property type="entry name" value="S-adenosyl-L-methionine-dependent methyltransferases"/>
    <property type="match status" value="1"/>
</dbReference>
<dbReference type="EMBL" id="CP003876">
    <property type="protein sequence ID" value="AFT99099.1"/>
    <property type="molecule type" value="Genomic_DNA"/>
</dbReference>
<keyword evidence="5" id="KW-0045">Antibiotic biosynthesis</keyword>
<organism evidence="7 8">
    <name type="scientific">Nocardia brasiliensis (strain ATCC 700358 / HUJEG-1)</name>
    <dbReference type="NCBI Taxonomy" id="1133849"/>
    <lineage>
        <taxon>Bacteria</taxon>
        <taxon>Bacillati</taxon>
        <taxon>Actinomycetota</taxon>
        <taxon>Actinomycetes</taxon>
        <taxon>Mycobacteriales</taxon>
        <taxon>Nocardiaceae</taxon>
        <taxon>Nocardia</taxon>
    </lineage>
</organism>
<sequence length="377" mass="41582">MTKRGTDTRPDLERLIHVAGAGDDLIAEHIEWMGVERTARTLVREVLDRVDLRGCPPIDVLFRLHAGAQSADVTVRVAADGSTTTPSAPSSGAVAATVEQSLPEFVRSVLGPRGAATSATRVLHWPDLSAFETFGRPQPAFEPVRRLLDSIDHGYRVTLAELCVRAGSDKWGVHQYPQHYAKHFEMLRDRPLTMLEIGVGGFADPRRGGESLRMWKRYFPRASVYGIDIIDKSELSEPRMTVLRADQSAPADLARVLETTGPLDLVIDDGSHLSAHVIASFDVLFPALRPGGMYVIEDLQTSYWPHFGGRSGVYDNTATSMGFLKALIDGLNFAEIDGREPRRTDTAIKGMHFYHNIVFVEKGENRDEGAPAWLRGA</sequence>
<dbReference type="HOGENOM" id="CLU_722879_0_0_11"/>
<keyword evidence="8" id="KW-1185">Reference proteome</keyword>